<dbReference type="STRING" id="54915.ADS79_02370"/>
<dbReference type="PANTHER" id="PTHR43072:SF23">
    <property type="entry name" value="UPF0039 PROTEIN C11D3.02C"/>
    <property type="match status" value="1"/>
</dbReference>
<sequence>MIRIRDAVIDDLPAMLHIYNHAIRNLVATFDLEEQSLEQREIWFYKHGENYPLLVAESEGKIVGYSCLSTFREKPAYAQSTELSVYVADDVRGKGVGTALMAVILQRAAQLGYHTVISGIVGGNEASIALHQKFGFHFIGQFREVGFKFGEWQDVHFYQLLLENQ</sequence>
<dbReference type="Proteomes" id="UP000036834">
    <property type="component" value="Unassembled WGS sequence"/>
</dbReference>
<evidence type="ECO:0000259" key="3">
    <source>
        <dbReference type="PROSITE" id="PS51186"/>
    </source>
</evidence>
<dbReference type="EMBL" id="BJON01000006">
    <property type="protein sequence ID" value="GED67818.1"/>
    <property type="molecule type" value="Genomic_DNA"/>
</dbReference>
<protein>
    <submittedName>
        <fullName evidence="5">GNAT family acetyltransferase</fullName>
    </submittedName>
    <submittedName>
        <fullName evidence="4">N-acetyltransferase</fullName>
    </submittedName>
</protein>
<dbReference type="AlphaFoldDB" id="A0A0K9Z0U8"/>
<evidence type="ECO:0000313" key="5">
    <source>
        <dbReference type="EMBL" id="KNB74551.1"/>
    </source>
</evidence>
<feature type="domain" description="N-acetyltransferase" evidence="3">
    <location>
        <begin position="2"/>
        <end position="162"/>
    </location>
</feature>
<dbReference type="GO" id="GO:0016747">
    <property type="term" value="F:acyltransferase activity, transferring groups other than amino-acyl groups"/>
    <property type="evidence" value="ECO:0007669"/>
    <property type="project" value="InterPro"/>
</dbReference>
<dbReference type="Gene3D" id="3.40.630.30">
    <property type="match status" value="1"/>
</dbReference>
<dbReference type="InterPro" id="IPR016181">
    <property type="entry name" value="Acyl_CoA_acyltransferase"/>
</dbReference>
<reference evidence="5" key="2">
    <citation type="submission" date="2015-07" db="EMBL/GenBank/DDBJ databases">
        <title>MeaNS - Measles Nucleotide Surveillance Program.</title>
        <authorList>
            <person name="Tran T."/>
            <person name="Druce J."/>
        </authorList>
    </citation>
    <scope>NUCLEOTIDE SEQUENCE</scope>
    <source>
        <strain evidence="5">DSM 9887</strain>
    </source>
</reference>
<evidence type="ECO:0000313" key="6">
    <source>
        <dbReference type="Proteomes" id="UP000036834"/>
    </source>
</evidence>
<dbReference type="InterPro" id="IPR000182">
    <property type="entry name" value="GNAT_dom"/>
</dbReference>
<reference evidence="4 7" key="3">
    <citation type="submission" date="2019-06" db="EMBL/GenBank/DDBJ databases">
        <title>Whole genome shotgun sequence of Brevibacillus reuszeri NBRC 15719.</title>
        <authorList>
            <person name="Hosoyama A."/>
            <person name="Uohara A."/>
            <person name="Ohji S."/>
            <person name="Ichikawa N."/>
        </authorList>
    </citation>
    <scope>NUCLEOTIDE SEQUENCE [LARGE SCALE GENOMIC DNA]</scope>
    <source>
        <strain evidence="4 7">NBRC 15719</strain>
    </source>
</reference>
<dbReference type="OrthoDB" id="9798006at2"/>
<organism evidence="5 6">
    <name type="scientific">Brevibacillus reuszeri</name>
    <dbReference type="NCBI Taxonomy" id="54915"/>
    <lineage>
        <taxon>Bacteria</taxon>
        <taxon>Bacillati</taxon>
        <taxon>Bacillota</taxon>
        <taxon>Bacilli</taxon>
        <taxon>Bacillales</taxon>
        <taxon>Paenibacillaceae</taxon>
        <taxon>Brevibacillus</taxon>
    </lineage>
</organism>
<keyword evidence="7" id="KW-1185">Reference proteome</keyword>
<keyword evidence="1 5" id="KW-0808">Transferase</keyword>
<dbReference type="Proteomes" id="UP000319578">
    <property type="component" value="Unassembled WGS sequence"/>
</dbReference>
<keyword evidence="2" id="KW-0012">Acyltransferase</keyword>
<name>A0A0K9Z0U8_9BACL</name>
<proteinExistence type="predicted"/>
<accession>A0A0K9Z0U8</accession>
<comment type="caution">
    <text evidence="5">The sequence shown here is derived from an EMBL/GenBank/DDBJ whole genome shotgun (WGS) entry which is preliminary data.</text>
</comment>
<evidence type="ECO:0000256" key="2">
    <source>
        <dbReference type="ARBA" id="ARBA00023315"/>
    </source>
</evidence>
<dbReference type="PANTHER" id="PTHR43072">
    <property type="entry name" value="N-ACETYLTRANSFERASE"/>
    <property type="match status" value="1"/>
</dbReference>
<dbReference type="SUPFAM" id="SSF55729">
    <property type="entry name" value="Acyl-CoA N-acyltransferases (Nat)"/>
    <property type="match status" value="1"/>
</dbReference>
<reference evidence="6" key="1">
    <citation type="submission" date="2015-07" db="EMBL/GenBank/DDBJ databases">
        <title>Genome sequencing project for genomic taxonomy and phylogenomics of Bacillus-like bacteria.</title>
        <authorList>
            <person name="Liu B."/>
            <person name="Wang J."/>
            <person name="Zhu Y."/>
            <person name="Liu G."/>
            <person name="Chen Q."/>
            <person name="Chen Z."/>
            <person name="Lan J."/>
            <person name="Che J."/>
            <person name="Ge C."/>
            <person name="Shi H."/>
            <person name="Pan Z."/>
            <person name="Liu X."/>
        </authorList>
    </citation>
    <scope>NUCLEOTIDE SEQUENCE [LARGE SCALE GENOMIC DNA]</scope>
    <source>
        <strain evidence="6">DSM 9887</strain>
    </source>
</reference>
<dbReference type="Pfam" id="PF13420">
    <property type="entry name" value="Acetyltransf_4"/>
    <property type="match status" value="1"/>
</dbReference>
<gene>
    <name evidence="5" type="ORF">ADS79_02370</name>
    <name evidence="4" type="ORF">BRE01_15200</name>
</gene>
<dbReference type="CDD" id="cd04301">
    <property type="entry name" value="NAT_SF"/>
    <property type="match status" value="1"/>
</dbReference>
<dbReference type="PATRIC" id="fig|54915.3.peg.5637"/>
<dbReference type="PROSITE" id="PS51186">
    <property type="entry name" value="GNAT"/>
    <property type="match status" value="1"/>
</dbReference>
<dbReference type="EMBL" id="LGIQ01000002">
    <property type="protein sequence ID" value="KNB74551.1"/>
    <property type="molecule type" value="Genomic_DNA"/>
</dbReference>
<evidence type="ECO:0000256" key="1">
    <source>
        <dbReference type="ARBA" id="ARBA00022679"/>
    </source>
</evidence>
<dbReference type="RefSeq" id="WP_049736798.1">
    <property type="nucleotide sequence ID" value="NZ_BJON01000006.1"/>
</dbReference>
<evidence type="ECO:0000313" key="7">
    <source>
        <dbReference type="Proteomes" id="UP000319578"/>
    </source>
</evidence>
<evidence type="ECO:0000313" key="4">
    <source>
        <dbReference type="EMBL" id="GED67818.1"/>
    </source>
</evidence>